<protein>
    <submittedName>
        <fullName evidence="1">Uncharacterized protein</fullName>
    </submittedName>
</protein>
<organism evidence="1 2">
    <name type="scientific">Mycolicibacterium austroafricanum</name>
    <name type="common">Mycobacterium austroafricanum</name>
    <dbReference type="NCBI Taxonomy" id="39687"/>
    <lineage>
        <taxon>Bacteria</taxon>
        <taxon>Bacillati</taxon>
        <taxon>Actinomycetota</taxon>
        <taxon>Actinomycetes</taxon>
        <taxon>Mycobacteriales</taxon>
        <taxon>Mycobacteriaceae</taxon>
        <taxon>Mycolicibacterium</taxon>
    </lineage>
</organism>
<accession>A0ABT8HLI1</accession>
<proteinExistence type="predicted"/>
<comment type="caution">
    <text evidence="1">The sequence shown here is derived from an EMBL/GenBank/DDBJ whole genome shotgun (WGS) entry which is preliminary data.</text>
</comment>
<evidence type="ECO:0000313" key="2">
    <source>
        <dbReference type="Proteomes" id="UP001172687"/>
    </source>
</evidence>
<gene>
    <name evidence="1" type="ORF">QYF68_26805</name>
</gene>
<keyword evidence="2" id="KW-1185">Reference proteome</keyword>
<name>A0ABT8HLI1_MYCAO</name>
<dbReference type="RefSeq" id="WP_301161800.1">
    <property type="nucleotide sequence ID" value="NZ_JAUHTC010000091.1"/>
</dbReference>
<evidence type="ECO:0000313" key="1">
    <source>
        <dbReference type="EMBL" id="MDN4521405.1"/>
    </source>
</evidence>
<dbReference type="EMBL" id="JAUHTC010000091">
    <property type="protein sequence ID" value="MDN4521405.1"/>
    <property type="molecule type" value="Genomic_DNA"/>
</dbReference>
<sequence length="60" mass="6550">MTARRYTQAQVAEIFAKAEASAEENEIRADHWDGYVLGYVSAALGVKVARHEADLAAVTQ</sequence>
<dbReference type="Proteomes" id="UP001172687">
    <property type="component" value="Unassembled WGS sequence"/>
</dbReference>
<reference evidence="1" key="1">
    <citation type="submission" date="2023-07" db="EMBL/GenBank/DDBJ databases">
        <title>Degradation of tert-butanol by M. austroafricanum TBA100.</title>
        <authorList>
            <person name="Helbich S."/>
            <person name="Vainshtein Y."/>
        </authorList>
    </citation>
    <scope>NUCLEOTIDE SEQUENCE</scope>
    <source>
        <strain evidence="1">TBA100</strain>
    </source>
</reference>